<comment type="caution">
    <text evidence="2">The sequence shown here is derived from an EMBL/GenBank/DDBJ whole genome shotgun (WGS) entry which is preliminary data.</text>
</comment>
<evidence type="ECO:0000256" key="1">
    <source>
        <dbReference type="SAM" id="Phobius"/>
    </source>
</evidence>
<keyword evidence="1" id="KW-1133">Transmembrane helix</keyword>
<dbReference type="HOGENOM" id="CLU_1561435_0_0_6"/>
<organism evidence="2 3">
    <name type="scientific">Aggregatibacter segnis ATCC 33393</name>
    <dbReference type="NCBI Taxonomy" id="888057"/>
    <lineage>
        <taxon>Bacteria</taxon>
        <taxon>Pseudomonadati</taxon>
        <taxon>Pseudomonadota</taxon>
        <taxon>Gammaproteobacteria</taxon>
        <taxon>Pasteurellales</taxon>
        <taxon>Pasteurellaceae</taxon>
        <taxon>Aggregatibacter</taxon>
    </lineage>
</organism>
<accession>E6KWK5</accession>
<name>E6KWK5_9PAST</name>
<keyword evidence="1" id="KW-0472">Membrane</keyword>
<feature type="transmembrane region" description="Helical" evidence="1">
    <location>
        <begin position="7"/>
        <end position="28"/>
    </location>
</feature>
<dbReference type="Proteomes" id="UP000032871">
    <property type="component" value="Unassembled WGS sequence"/>
</dbReference>
<keyword evidence="1" id="KW-0812">Transmembrane</keyword>
<sequence>MTTEKKLAIAAILVGVLVPVIYTAYITPTFFDELTLLNLAYYWGCLFAATIFYTRVRAAAVTGSALAITSLFALFAYLSITSGDPKGGAAMWVIYLIWSLAAGFVSIFPALFKPQFMQKSWLRAAICSVLLTYLSFIVGLVGFKLFDQ</sequence>
<feature type="transmembrane region" description="Helical" evidence="1">
    <location>
        <begin position="60"/>
        <end position="80"/>
    </location>
</feature>
<feature type="transmembrane region" description="Helical" evidence="1">
    <location>
        <begin position="34"/>
        <end position="53"/>
    </location>
</feature>
<gene>
    <name evidence="2" type="ORF">HMPREF9064_0549</name>
</gene>
<dbReference type="EMBL" id="AEPS01000003">
    <property type="protein sequence ID" value="EFU67886.1"/>
    <property type="molecule type" value="Genomic_DNA"/>
</dbReference>
<dbReference type="RefSeq" id="WP_006717458.1">
    <property type="nucleotide sequence ID" value="NZ_GL622200.1"/>
</dbReference>
<evidence type="ECO:0000313" key="2">
    <source>
        <dbReference type="EMBL" id="EFU67886.1"/>
    </source>
</evidence>
<evidence type="ECO:0000313" key="3">
    <source>
        <dbReference type="Proteomes" id="UP000032871"/>
    </source>
</evidence>
<dbReference type="OrthoDB" id="9884259at2"/>
<protein>
    <submittedName>
        <fullName evidence="2">Uncharacterized protein</fullName>
    </submittedName>
</protein>
<dbReference type="AlphaFoldDB" id="E6KWK5"/>
<proteinExistence type="predicted"/>
<dbReference type="GeneID" id="60799949"/>
<feature type="transmembrane region" description="Helical" evidence="1">
    <location>
        <begin position="124"/>
        <end position="146"/>
    </location>
</feature>
<feature type="transmembrane region" description="Helical" evidence="1">
    <location>
        <begin position="92"/>
        <end position="112"/>
    </location>
</feature>
<reference evidence="2 3" key="1">
    <citation type="submission" date="2010-12" db="EMBL/GenBank/DDBJ databases">
        <authorList>
            <person name="Muzny D."/>
            <person name="Qin X."/>
            <person name="Deng J."/>
            <person name="Jiang H."/>
            <person name="Liu Y."/>
            <person name="Qu J."/>
            <person name="Song X.-Z."/>
            <person name="Zhang L."/>
            <person name="Thornton R."/>
            <person name="Coyle M."/>
            <person name="Francisco L."/>
            <person name="Jackson L."/>
            <person name="Javaid M."/>
            <person name="Korchina V."/>
            <person name="Kovar C."/>
            <person name="Mata R."/>
            <person name="Mathew T."/>
            <person name="Ngo R."/>
            <person name="Nguyen L."/>
            <person name="Nguyen N."/>
            <person name="Okwuonu G."/>
            <person name="Ongeri F."/>
            <person name="Pham C."/>
            <person name="Simmons D."/>
            <person name="Wilczek-Boney K."/>
            <person name="Hale W."/>
            <person name="Jakkamsetti A."/>
            <person name="Pham P."/>
            <person name="Ruth R."/>
            <person name="San Lucas F."/>
            <person name="Warren J."/>
            <person name="Zhang J."/>
            <person name="Zhao Z."/>
            <person name="Zhou C."/>
            <person name="Zhu D."/>
            <person name="Lee S."/>
            <person name="Bess C."/>
            <person name="Blankenburg K."/>
            <person name="Forbes L."/>
            <person name="Fu Q."/>
            <person name="Gubbala S."/>
            <person name="Hirani K."/>
            <person name="Jayaseelan J.C."/>
            <person name="Lara F."/>
            <person name="Munidasa M."/>
            <person name="Palculict T."/>
            <person name="Patil S."/>
            <person name="Pu L.-L."/>
            <person name="Saada N."/>
            <person name="Tang L."/>
            <person name="Weissenberger G."/>
            <person name="Zhu Y."/>
            <person name="Hemphill L."/>
            <person name="Shang Y."/>
            <person name="Youmans B."/>
            <person name="Ayvaz T."/>
            <person name="Ross M."/>
            <person name="Santibanez J."/>
            <person name="Aqrawi P."/>
            <person name="Gross S."/>
            <person name="Joshi V."/>
            <person name="Fowler G."/>
            <person name="Nazareth L."/>
            <person name="Reid J."/>
            <person name="Worley K."/>
            <person name="Petrosino J."/>
            <person name="Highlander S."/>
            <person name="Gibbs R."/>
        </authorList>
    </citation>
    <scope>NUCLEOTIDE SEQUENCE [LARGE SCALE GENOMIC DNA]</scope>
    <source>
        <strain evidence="2 3">ATCC 33393</strain>
    </source>
</reference>
<keyword evidence="3" id="KW-1185">Reference proteome</keyword>